<keyword evidence="2" id="KW-1185">Reference proteome</keyword>
<accession>A0A0L0DMN6</accession>
<name>A0A0L0DMN6_THETB</name>
<dbReference type="GeneID" id="25567404"/>
<dbReference type="Proteomes" id="UP000054408">
    <property type="component" value="Unassembled WGS sequence"/>
</dbReference>
<dbReference type="AlphaFoldDB" id="A0A0L0DMN6"/>
<evidence type="ECO:0000313" key="2">
    <source>
        <dbReference type="Proteomes" id="UP000054408"/>
    </source>
</evidence>
<proteinExistence type="predicted"/>
<protein>
    <submittedName>
        <fullName evidence="1">Uncharacterized protein</fullName>
    </submittedName>
</protein>
<reference evidence="1 2" key="1">
    <citation type="submission" date="2010-05" db="EMBL/GenBank/DDBJ databases">
        <title>The Genome Sequence of Thecamonas trahens ATCC 50062.</title>
        <authorList>
            <consortium name="The Broad Institute Genome Sequencing Platform"/>
            <person name="Russ C."/>
            <person name="Cuomo C."/>
            <person name="Shea T."/>
            <person name="Young S.K."/>
            <person name="Zeng Q."/>
            <person name="Koehrsen M."/>
            <person name="Haas B."/>
            <person name="Borodovsky M."/>
            <person name="Guigo R."/>
            <person name="Alvarado L."/>
            <person name="Berlin A."/>
            <person name="Bochicchio J."/>
            <person name="Borenstein D."/>
            <person name="Chapman S."/>
            <person name="Chen Z."/>
            <person name="Freedman E."/>
            <person name="Gellesch M."/>
            <person name="Goldberg J."/>
            <person name="Griggs A."/>
            <person name="Gujja S."/>
            <person name="Heilman E."/>
            <person name="Heiman D."/>
            <person name="Hepburn T."/>
            <person name="Howarth C."/>
            <person name="Jen D."/>
            <person name="Larson L."/>
            <person name="Mehta T."/>
            <person name="Park D."/>
            <person name="Pearson M."/>
            <person name="Roberts A."/>
            <person name="Saif S."/>
            <person name="Shenoy N."/>
            <person name="Sisk P."/>
            <person name="Stolte C."/>
            <person name="Sykes S."/>
            <person name="Thomson T."/>
            <person name="Walk T."/>
            <person name="White J."/>
            <person name="Yandava C."/>
            <person name="Burger G."/>
            <person name="Gray M.W."/>
            <person name="Holland P.W.H."/>
            <person name="King N."/>
            <person name="Lang F.B.F."/>
            <person name="Roger A.J."/>
            <person name="Ruiz-Trillo I."/>
            <person name="Lander E."/>
            <person name="Nusbaum C."/>
        </authorList>
    </citation>
    <scope>NUCLEOTIDE SEQUENCE [LARGE SCALE GENOMIC DNA]</scope>
    <source>
        <strain evidence="1 2">ATCC 50062</strain>
    </source>
</reference>
<evidence type="ECO:0000313" key="1">
    <source>
        <dbReference type="EMBL" id="KNC53301.1"/>
    </source>
</evidence>
<dbReference type="RefSeq" id="XP_013754562.1">
    <property type="nucleotide sequence ID" value="XM_013899108.1"/>
</dbReference>
<organism evidence="1 2">
    <name type="scientific">Thecamonas trahens ATCC 50062</name>
    <dbReference type="NCBI Taxonomy" id="461836"/>
    <lineage>
        <taxon>Eukaryota</taxon>
        <taxon>Apusozoa</taxon>
        <taxon>Apusomonadida</taxon>
        <taxon>Apusomonadidae</taxon>
        <taxon>Thecamonas</taxon>
    </lineage>
</organism>
<gene>
    <name evidence="1" type="ORF">AMSG_08795</name>
</gene>
<dbReference type="EMBL" id="GL349480">
    <property type="protein sequence ID" value="KNC53301.1"/>
    <property type="molecule type" value="Genomic_DNA"/>
</dbReference>
<sequence>MAGVGQVRAVPLPQPEESNKTCLRLVTDLSRVMPADLRLDFDVAGFSLETNFIGVAMDDVGVQLISSNQCQLRNLATGYHLVRAFLVYSDHTCVKSDMAYVEAEFYVKRQLVQLERPFMFGQPSIITIQADQVIDFFVHNVDLSPETYAVRIVVDNEVVDDVDEWVPYELEGLQPGEHTLRLTLINTFGEEITTPKYNAMVHTFFT</sequence>